<dbReference type="Proteomes" id="UP000199321">
    <property type="component" value="Unassembled WGS sequence"/>
</dbReference>
<gene>
    <name evidence="1" type="ORF">SAMN05421855_10639</name>
</gene>
<protein>
    <submittedName>
        <fullName evidence="1">Uncharacterized protein</fullName>
    </submittedName>
</protein>
<evidence type="ECO:0000313" key="1">
    <source>
        <dbReference type="EMBL" id="SDF12765.1"/>
    </source>
</evidence>
<dbReference type="RefSeq" id="WP_093145127.1">
    <property type="nucleotide sequence ID" value="NZ_BMWO01000006.1"/>
</dbReference>
<keyword evidence="2" id="KW-1185">Reference proteome</keyword>
<dbReference type="OrthoDB" id="6057423at2"/>
<accession>A0A1G7IJI0</accession>
<proteinExistence type="predicted"/>
<reference evidence="1 2" key="1">
    <citation type="submission" date="2016-10" db="EMBL/GenBank/DDBJ databases">
        <authorList>
            <person name="de Groot N.N."/>
        </authorList>
    </citation>
    <scope>NUCLEOTIDE SEQUENCE [LARGE SCALE GENOMIC DNA]</scope>
    <source>
        <strain evidence="1 2">DSM 16195</strain>
    </source>
</reference>
<dbReference type="EMBL" id="FNBA01000006">
    <property type="protein sequence ID" value="SDF12765.1"/>
    <property type="molecule type" value="Genomic_DNA"/>
</dbReference>
<organism evidence="1 2">
    <name type="scientific">Ulvibacter litoralis</name>
    <dbReference type="NCBI Taxonomy" id="227084"/>
    <lineage>
        <taxon>Bacteria</taxon>
        <taxon>Pseudomonadati</taxon>
        <taxon>Bacteroidota</taxon>
        <taxon>Flavobacteriia</taxon>
        <taxon>Flavobacteriales</taxon>
        <taxon>Flavobacteriaceae</taxon>
        <taxon>Ulvibacter</taxon>
    </lineage>
</organism>
<evidence type="ECO:0000313" key="2">
    <source>
        <dbReference type="Proteomes" id="UP000199321"/>
    </source>
</evidence>
<dbReference type="AlphaFoldDB" id="A0A1G7IJI0"/>
<sequence length="259" mass="29880">MEKIGDIEIRVVGKSGNQSLSPDNYDIKHIATILQNVEDLLYPNNKKDRPIITYDIQEGSVRHLFKTTIQTVIGFSAVLGQVQANESIDFLELKTARAIENIQNLSRQKNYEFQIKTSLKEDYELTINPSTKYFRTENIWVEAEFYFYGILKDAGGKSKANIHLDTQDYGYLSIETGEEFLKEREENLLYKKFGVRASGKQNIETGEIDTKSLSLIELIDYQPKFDSDYLNLLIKKAKKSWKNINPDEWLLNLRGGYEA</sequence>
<dbReference type="STRING" id="227084.SAMN05421855_10639"/>
<name>A0A1G7IJI0_9FLAO</name>